<evidence type="ECO:0000313" key="12">
    <source>
        <dbReference type="Proteomes" id="UP001321305"/>
    </source>
</evidence>
<keyword evidence="6" id="KW-0680">Restriction system</keyword>
<keyword evidence="3 11" id="KW-0489">Methyltransferase</keyword>
<dbReference type="RefSeq" id="WP_409965897.1">
    <property type="nucleotide sequence ID" value="NZ_CP144143.1"/>
</dbReference>
<dbReference type="Gene3D" id="1.20.1260.30">
    <property type="match status" value="1"/>
</dbReference>
<keyword evidence="4 11" id="KW-0808">Transferase</keyword>
<evidence type="ECO:0000256" key="5">
    <source>
        <dbReference type="ARBA" id="ARBA00022691"/>
    </source>
</evidence>
<dbReference type="Pfam" id="PF02384">
    <property type="entry name" value="N6_Mtase"/>
    <property type="match status" value="1"/>
</dbReference>
<evidence type="ECO:0000256" key="1">
    <source>
        <dbReference type="ARBA" id="ARBA00006594"/>
    </source>
</evidence>
<dbReference type="NCBIfam" id="TIGR00497">
    <property type="entry name" value="hsdM"/>
    <property type="match status" value="1"/>
</dbReference>
<dbReference type="InterPro" id="IPR029063">
    <property type="entry name" value="SAM-dependent_MTases_sf"/>
</dbReference>
<dbReference type="EC" id="2.1.1.72" evidence="2"/>
<evidence type="ECO:0000256" key="4">
    <source>
        <dbReference type="ARBA" id="ARBA00022679"/>
    </source>
</evidence>
<evidence type="ECO:0000259" key="10">
    <source>
        <dbReference type="Pfam" id="PF12161"/>
    </source>
</evidence>
<dbReference type="Proteomes" id="UP001321305">
    <property type="component" value="Chromosome"/>
</dbReference>
<accession>A0ABZ2EMN8</accession>
<protein>
    <recommendedName>
        <fullName evidence="2">site-specific DNA-methyltransferase (adenine-specific)</fullName>
        <ecNumber evidence="2">2.1.1.72</ecNumber>
    </recommendedName>
</protein>
<evidence type="ECO:0000256" key="3">
    <source>
        <dbReference type="ARBA" id="ARBA00022603"/>
    </source>
</evidence>
<keyword evidence="5" id="KW-0949">S-adenosyl-L-methionine</keyword>
<evidence type="ECO:0000256" key="8">
    <source>
        <dbReference type="SAM" id="Coils"/>
    </source>
</evidence>
<dbReference type="GO" id="GO:0032259">
    <property type="term" value="P:methylation"/>
    <property type="evidence" value="ECO:0007669"/>
    <property type="project" value="UniProtKB-KW"/>
</dbReference>
<dbReference type="InterPro" id="IPR038333">
    <property type="entry name" value="T1MK-like_N_sf"/>
</dbReference>
<dbReference type="PROSITE" id="PS00092">
    <property type="entry name" value="N6_MTASE"/>
    <property type="match status" value="1"/>
</dbReference>
<dbReference type="InterPro" id="IPR051537">
    <property type="entry name" value="DNA_Adenine_Mtase"/>
</dbReference>
<comment type="similarity">
    <text evidence="1">Belongs to the N(4)/N(6)-methyltransferase family.</text>
</comment>
<dbReference type="PANTHER" id="PTHR42933:SF1">
    <property type="entry name" value="SITE-SPECIFIC DNA-METHYLTRANSFERASE (ADENINE-SPECIFIC)"/>
    <property type="match status" value="1"/>
</dbReference>
<dbReference type="PANTHER" id="PTHR42933">
    <property type="entry name" value="SLR6095 PROTEIN"/>
    <property type="match status" value="1"/>
</dbReference>
<organism evidence="11 12">
    <name type="scientific">Mycovorax composti</name>
    <dbReference type="NCBI Taxonomy" id="2962693"/>
    <lineage>
        <taxon>Bacteria</taxon>
        <taxon>Pseudomonadati</taxon>
        <taxon>Bacteroidota</taxon>
        <taxon>Chitinophagia</taxon>
        <taxon>Chitinophagales</taxon>
        <taxon>Chitinophagaceae</taxon>
        <taxon>Mycovorax</taxon>
    </lineage>
</organism>
<dbReference type="Gene3D" id="3.40.50.150">
    <property type="entry name" value="Vaccinia Virus protein VP39"/>
    <property type="match status" value="1"/>
</dbReference>
<evidence type="ECO:0000256" key="2">
    <source>
        <dbReference type="ARBA" id="ARBA00011900"/>
    </source>
</evidence>
<evidence type="ECO:0000313" key="11">
    <source>
        <dbReference type="EMBL" id="WWC84511.1"/>
    </source>
</evidence>
<feature type="domain" description="N6 adenine-specific DNA methyltransferase N-terminal" evidence="10">
    <location>
        <begin position="10"/>
        <end position="158"/>
    </location>
</feature>
<reference evidence="12" key="1">
    <citation type="submission" date="2024-01" db="EMBL/GenBank/DDBJ databases">
        <title>Mycovorax composti gen. nov. sp. nov., a member of the family Chitinophagaceae isolated from button mushroom compost.</title>
        <authorList>
            <person name="Thai M."/>
            <person name="Bell T.L."/>
            <person name="Kertesz M.A."/>
        </authorList>
    </citation>
    <scope>NUCLEOTIDE SEQUENCE [LARGE SCALE GENOMIC DNA]</scope>
    <source>
        <strain evidence="12">C216</strain>
    </source>
</reference>
<gene>
    <name evidence="11" type="primary">prmC_2</name>
    <name evidence="11" type="ORF">PIECOFPK_02250</name>
</gene>
<feature type="coiled-coil region" evidence="8">
    <location>
        <begin position="485"/>
        <end position="512"/>
    </location>
</feature>
<dbReference type="EMBL" id="CP144143">
    <property type="protein sequence ID" value="WWC84511.1"/>
    <property type="molecule type" value="Genomic_DNA"/>
</dbReference>
<dbReference type="GO" id="GO:0102559">
    <property type="term" value="F:peptide chain release factor N(5)-glutamine methyltransferase activity"/>
    <property type="evidence" value="ECO:0007669"/>
    <property type="project" value="UniProtKB-EC"/>
</dbReference>
<dbReference type="Pfam" id="PF12161">
    <property type="entry name" value="HsdM_N"/>
    <property type="match status" value="1"/>
</dbReference>
<evidence type="ECO:0000256" key="7">
    <source>
        <dbReference type="ARBA" id="ARBA00047942"/>
    </source>
</evidence>
<dbReference type="InterPro" id="IPR004546">
    <property type="entry name" value="Restrct_endonuc_T1M"/>
</dbReference>
<keyword evidence="12" id="KW-1185">Reference proteome</keyword>
<dbReference type="InterPro" id="IPR002052">
    <property type="entry name" value="DNA_methylase_N6_adenine_CS"/>
</dbReference>
<dbReference type="SUPFAM" id="SSF53335">
    <property type="entry name" value="S-adenosyl-L-methionine-dependent methyltransferases"/>
    <property type="match status" value="1"/>
</dbReference>
<feature type="domain" description="DNA methylase adenine-specific" evidence="9">
    <location>
        <begin position="171"/>
        <end position="481"/>
    </location>
</feature>
<dbReference type="InterPro" id="IPR003356">
    <property type="entry name" value="DNA_methylase_A-5"/>
</dbReference>
<evidence type="ECO:0000259" key="9">
    <source>
        <dbReference type="Pfam" id="PF02384"/>
    </source>
</evidence>
<proteinExistence type="inferred from homology"/>
<evidence type="ECO:0000256" key="6">
    <source>
        <dbReference type="ARBA" id="ARBA00022747"/>
    </source>
</evidence>
<dbReference type="PRINTS" id="PR00507">
    <property type="entry name" value="N12N6MTFRASE"/>
</dbReference>
<dbReference type="InterPro" id="IPR022749">
    <property type="entry name" value="D12N6_MeTrfase_N"/>
</dbReference>
<sequence>MTSIIQRQELQNKIWKIANEVRGSVDGWDFKQFVLGTLFYRFISENFAHYMQGGDESIDYASLSDEVITPEIKDDAIKTKGYFIYPSQLFVNVAKTANTNPNLNTELKDIFDAIESSANGYPSEPDIKGLFADFDTTSTRLGNTVESKNSTLAKVLKGIEELDFGNFEDNQIDLFGDAYEFLISNYAANAGKSGGEFFTPQNVSKLIAQLAMHKQTSVNKIYDPACGSGSLLLQAKKHFDNHIIEEGFYGQEVNHTTYNLARMNMFLHNINYDKFNIALGNTLIDPHYGDEKPFDAIVSNPPYSIKWIGSDDPTLINDDRFAPAGVLAPKSKADFAFVLHALSYLSSKGRAAIVCFPGIFYRGGAEQKIRKYLVDNNFVETVISLAPNLFYGTSIAVNILVLSKNKTDTKTQFIDATGEDFFKKATNNNVLEDQHIERIMQIFDKKEDVAHVAVSIDNTKIAENDYNLSVSSYVEAKDTREKVDIEELNNEIAKTVAKINALRADIDNIIKEIEA</sequence>
<dbReference type="CDD" id="cd02440">
    <property type="entry name" value="AdoMet_MTases"/>
    <property type="match status" value="1"/>
</dbReference>
<name>A0ABZ2EMN8_9BACT</name>
<comment type="catalytic activity">
    <reaction evidence="7">
        <text>a 2'-deoxyadenosine in DNA + S-adenosyl-L-methionine = an N(6)-methyl-2'-deoxyadenosine in DNA + S-adenosyl-L-homocysteine + H(+)</text>
        <dbReference type="Rhea" id="RHEA:15197"/>
        <dbReference type="Rhea" id="RHEA-COMP:12418"/>
        <dbReference type="Rhea" id="RHEA-COMP:12419"/>
        <dbReference type="ChEBI" id="CHEBI:15378"/>
        <dbReference type="ChEBI" id="CHEBI:57856"/>
        <dbReference type="ChEBI" id="CHEBI:59789"/>
        <dbReference type="ChEBI" id="CHEBI:90615"/>
        <dbReference type="ChEBI" id="CHEBI:90616"/>
        <dbReference type="EC" id="2.1.1.72"/>
    </reaction>
</comment>
<keyword evidence="8" id="KW-0175">Coiled coil</keyword>